<protein>
    <submittedName>
        <fullName evidence="1">Uncharacterized protein</fullName>
    </submittedName>
</protein>
<evidence type="ECO:0000313" key="2">
    <source>
        <dbReference type="Proteomes" id="UP000830768"/>
    </source>
</evidence>
<gene>
    <name evidence="1" type="ORF">LCI18_013303</name>
</gene>
<dbReference type="EMBL" id="CP090039">
    <property type="protein sequence ID" value="UPL02369.1"/>
    <property type="molecule type" value="Genomic_DNA"/>
</dbReference>
<evidence type="ECO:0000313" key="1">
    <source>
        <dbReference type="EMBL" id="UPL02369.1"/>
    </source>
</evidence>
<sequence length="106" mass="11360">MAVALPFQDFNMKFTAALLFLIPLAAAGPAKQSAEVLPELSSASAGEDRYDLGGHGDALQLAAVTCPANYPRYCSIGGFCCRTKKCCKYECCKNTARYCSAGRCYL</sequence>
<reference evidence="1" key="1">
    <citation type="submission" date="2021-11" db="EMBL/GenBank/DDBJ databases">
        <title>Fusarium solani-melongenae Genome sequencing and assembly.</title>
        <authorList>
            <person name="Xie S."/>
            <person name="Huang L."/>
            <person name="Zhang X."/>
        </authorList>
    </citation>
    <scope>NUCLEOTIDE SEQUENCE</scope>
    <source>
        <strain evidence="1">CRI 24-3</strain>
    </source>
</reference>
<accession>A0ACD3ZM14</accession>
<proteinExistence type="predicted"/>
<name>A0ACD3ZM14_FUSSC</name>
<keyword evidence="2" id="KW-1185">Reference proteome</keyword>
<organism evidence="1 2">
    <name type="scientific">Fusarium solani subsp. cucurbitae</name>
    <name type="common">Neocosmosporum cucurbitae</name>
    <dbReference type="NCBI Taxonomy" id="2747967"/>
    <lineage>
        <taxon>Eukaryota</taxon>
        <taxon>Fungi</taxon>
        <taxon>Dikarya</taxon>
        <taxon>Ascomycota</taxon>
        <taxon>Pezizomycotina</taxon>
        <taxon>Sordariomycetes</taxon>
        <taxon>Hypocreomycetidae</taxon>
        <taxon>Hypocreales</taxon>
        <taxon>Nectriaceae</taxon>
        <taxon>Fusarium</taxon>
        <taxon>Fusarium solani species complex</taxon>
    </lineage>
</organism>
<dbReference type="Proteomes" id="UP000830768">
    <property type="component" value="Chromosome 11"/>
</dbReference>